<dbReference type="EMBL" id="RRYP01005283">
    <property type="protein sequence ID" value="TNV82176.1"/>
    <property type="molecule type" value="Genomic_DNA"/>
</dbReference>
<keyword evidence="2" id="KW-1185">Reference proteome</keyword>
<reference evidence="1" key="1">
    <citation type="submission" date="2019-06" db="EMBL/GenBank/DDBJ databases">
        <authorList>
            <person name="Zheng W."/>
        </authorList>
    </citation>
    <scope>NUCLEOTIDE SEQUENCE</scope>
    <source>
        <strain evidence="1">QDHG01</strain>
    </source>
</reference>
<proteinExistence type="predicted"/>
<protein>
    <submittedName>
        <fullName evidence="1">Uncharacterized protein</fullName>
    </submittedName>
</protein>
<evidence type="ECO:0000313" key="2">
    <source>
        <dbReference type="Proteomes" id="UP000785679"/>
    </source>
</evidence>
<evidence type="ECO:0000313" key="1">
    <source>
        <dbReference type="EMBL" id="TNV82176.1"/>
    </source>
</evidence>
<gene>
    <name evidence="1" type="ORF">FGO68_gene10750</name>
</gene>
<dbReference type="InterPro" id="IPR011009">
    <property type="entry name" value="Kinase-like_dom_sf"/>
</dbReference>
<sequence length="70" mass="8072">MASGGQFPYDYDIHRGNMHDYADKLKTLELKQMPEYLSAECKCLISQMLEKDPQKRPNILKVLQTGIISQ</sequence>
<dbReference type="Proteomes" id="UP000785679">
    <property type="component" value="Unassembled WGS sequence"/>
</dbReference>
<dbReference type="AlphaFoldDB" id="A0A8J8T5D9"/>
<organism evidence="1 2">
    <name type="scientific">Halteria grandinella</name>
    <dbReference type="NCBI Taxonomy" id="5974"/>
    <lineage>
        <taxon>Eukaryota</taxon>
        <taxon>Sar</taxon>
        <taxon>Alveolata</taxon>
        <taxon>Ciliophora</taxon>
        <taxon>Intramacronucleata</taxon>
        <taxon>Spirotrichea</taxon>
        <taxon>Stichotrichia</taxon>
        <taxon>Sporadotrichida</taxon>
        <taxon>Halteriidae</taxon>
        <taxon>Halteria</taxon>
    </lineage>
</organism>
<name>A0A8J8T5D9_HALGN</name>
<dbReference type="Gene3D" id="1.10.510.10">
    <property type="entry name" value="Transferase(Phosphotransferase) domain 1"/>
    <property type="match status" value="1"/>
</dbReference>
<dbReference type="SUPFAM" id="SSF56112">
    <property type="entry name" value="Protein kinase-like (PK-like)"/>
    <property type="match status" value="1"/>
</dbReference>
<accession>A0A8J8T5D9</accession>
<comment type="caution">
    <text evidence="1">The sequence shown here is derived from an EMBL/GenBank/DDBJ whole genome shotgun (WGS) entry which is preliminary data.</text>
</comment>